<dbReference type="Proteomes" id="UP000269221">
    <property type="component" value="Unassembled WGS sequence"/>
</dbReference>
<evidence type="ECO:0000256" key="13">
    <source>
        <dbReference type="ARBA" id="ARBA00023180"/>
    </source>
</evidence>
<dbReference type="SUPFAM" id="SSF51283">
    <property type="entry name" value="dUTPase-like"/>
    <property type="match status" value="1"/>
</dbReference>
<keyword evidence="14" id="KW-0968">Cytoplasmic vesicle</keyword>
<keyword evidence="8" id="KW-0378">Hydrolase</keyword>
<keyword evidence="10" id="KW-0106">Calcium</keyword>
<dbReference type="InterPro" id="IPR018097">
    <property type="entry name" value="EGF_Ca-bd_CS"/>
</dbReference>
<evidence type="ECO:0000256" key="14">
    <source>
        <dbReference type="ARBA" id="ARBA00023329"/>
    </source>
</evidence>
<dbReference type="FunFam" id="2.60.120.290:FF:000014">
    <property type="entry name" value="Metalloendopeptidase"/>
    <property type="match status" value="1"/>
</dbReference>
<evidence type="ECO:0000256" key="3">
    <source>
        <dbReference type="ARBA" id="ARBA00022536"/>
    </source>
</evidence>
<feature type="domain" description="CUB" evidence="17">
    <location>
        <begin position="415"/>
        <end position="527"/>
    </location>
</feature>
<evidence type="ECO:0000259" key="19">
    <source>
        <dbReference type="PROSITE" id="PS50175"/>
    </source>
</evidence>
<evidence type="ECO:0000256" key="2">
    <source>
        <dbReference type="ARBA" id="ARBA00022473"/>
    </source>
</evidence>
<dbReference type="Gene3D" id="2.60.120.290">
    <property type="entry name" value="Spermadhesin, CUB domain"/>
    <property type="match status" value="5"/>
</dbReference>
<dbReference type="SUPFAM" id="SSF49854">
    <property type="entry name" value="Spermadhesin, CUB domain"/>
    <property type="match status" value="5"/>
</dbReference>
<dbReference type="Pfam" id="PF00077">
    <property type="entry name" value="RVP"/>
    <property type="match status" value="1"/>
</dbReference>
<evidence type="ECO:0000256" key="12">
    <source>
        <dbReference type="ARBA" id="ARBA00023157"/>
    </source>
</evidence>
<dbReference type="SMART" id="SM00179">
    <property type="entry name" value="EGF_CA"/>
    <property type="match status" value="2"/>
</dbReference>
<evidence type="ECO:0000256" key="6">
    <source>
        <dbReference type="ARBA" id="ARBA00022729"/>
    </source>
</evidence>
<dbReference type="InterPro" id="IPR001881">
    <property type="entry name" value="EGF-like_Ca-bd_dom"/>
</dbReference>
<organism evidence="20 21">
    <name type="scientific">Hirundo rustica rustica</name>
    <dbReference type="NCBI Taxonomy" id="333673"/>
    <lineage>
        <taxon>Eukaryota</taxon>
        <taxon>Metazoa</taxon>
        <taxon>Chordata</taxon>
        <taxon>Craniata</taxon>
        <taxon>Vertebrata</taxon>
        <taxon>Euteleostomi</taxon>
        <taxon>Archelosauria</taxon>
        <taxon>Archosauria</taxon>
        <taxon>Dinosauria</taxon>
        <taxon>Saurischia</taxon>
        <taxon>Theropoda</taxon>
        <taxon>Coelurosauria</taxon>
        <taxon>Aves</taxon>
        <taxon>Neognathae</taxon>
        <taxon>Neoaves</taxon>
        <taxon>Telluraves</taxon>
        <taxon>Australaves</taxon>
        <taxon>Passeriformes</taxon>
        <taxon>Sylvioidea</taxon>
        <taxon>Hirundinidae</taxon>
        <taxon>Hirundo</taxon>
    </lineage>
</organism>
<dbReference type="GO" id="GO:0006508">
    <property type="term" value="P:proteolysis"/>
    <property type="evidence" value="ECO:0007669"/>
    <property type="project" value="UniProtKB-KW"/>
</dbReference>
<dbReference type="InterPro" id="IPR001995">
    <property type="entry name" value="Peptidase_A2_cat"/>
</dbReference>
<protein>
    <recommendedName>
        <fullName evidence="22">Metalloendopeptidase</fullName>
    </recommendedName>
</protein>
<dbReference type="InterPro" id="IPR036157">
    <property type="entry name" value="dUTPase-like_sf"/>
</dbReference>
<comment type="caution">
    <text evidence="20">The sequence shown here is derived from an EMBL/GenBank/DDBJ whole genome shotgun (WGS) entry which is preliminary data.</text>
</comment>
<dbReference type="CDD" id="cd07557">
    <property type="entry name" value="trimeric_dUTPase"/>
    <property type="match status" value="1"/>
</dbReference>
<dbReference type="OrthoDB" id="431034at2759"/>
<dbReference type="SUPFAM" id="SSF50630">
    <property type="entry name" value="Acid proteases"/>
    <property type="match status" value="1"/>
</dbReference>
<gene>
    <name evidence="20" type="ORF">DUI87_12076</name>
</gene>
<keyword evidence="21" id="KW-1185">Reference proteome</keyword>
<evidence type="ECO:0000256" key="15">
    <source>
        <dbReference type="PROSITE-ProRule" id="PRU00076"/>
    </source>
</evidence>
<dbReference type="AlphaFoldDB" id="A0A3M0KD69"/>
<dbReference type="FunFam" id="2.60.120.290:FF:000004">
    <property type="entry name" value="Metalloendopeptidase"/>
    <property type="match status" value="1"/>
</dbReference>
<dbReference type="InterPro" id="IPR034170">
    <property type="entry name" value="Retropepsin-like_cat_dom"/>
</dbReference>
<feature type="domain" description="EGF-like" evidence="18">
    <location>
        <begin position="718"/>
        <end position="758"/>
    </location>
</feature>
<dbReference type="PROSITE" id="PS01187">
    <property type="entry name" value="EGF_CA"/>
    <property type="match status" value="2"/>
</dbReference>
<dbReference type="GO" id="GO:0030133">
    <property type="term" value="C:transport vesicle"/>
    <property type="evidence" value="ECO:0007669"/>
    <property type="project" value="UniProtKB-SubCell"/>
</dbReference>
<dbReference type="Pfam" id="PF00692">
    <property type="entry name" value="dUTPase"/>
    <property type="match status" value="1"/>
</dbReference>
<dbReference type="InterPro" id="IPR000859">
    <property type="entry name" value="CUB_dom"/>
</dbReference>
<proteinExistence type="predicted"/>
<keyword evidence="5" id="KW-0479">Metal-binding</keyword>
<evidence type="ECO:0000256" key="16">
    <source>
        <dbReference type="SAM" id="MobiDB-lite"/>
    </source>
</evidence>
<dbReference type="InterPro" id="IPR035914">
    <property type="entry name" value="Sperma_CUB_dom_sf"/>
</dbReference>
<name>A0A3M0KD69_HIRRU</name>
<dbReference type="SUPFAM" id="SSF57196">
    <property type="entry name" value="EGF/Laminin"/>
    <property type="match status" value="2"/>
</dbReference>
<feature type="domain" description="CUB" evidence="17">
    <location>
        <begin position="285"/>
        <end position="414"/>
    </location>
</feature>
<keyword evidence="7" id="KW-0677">Repeat</keyword>
<comment type="caution">
    <text evidence="15">Lacks conserved residue(s) required for the propagation of feature annotation.</text>
</comment>
<dbReference type="PROSITE" id="PS00141">
    <property type="entry name" value="ASP_PROTEASE"/>
    <property type="match status" value="1"/>
</dbReference>
<keyword evidence="4" id="KW-0645">Protease</keyword>
<evidence type="ECO:0000256" key="5">
    <source>
        <dbReference type="ARBA" id="ARBA00022723"/>
    </source>
</evidence>
<dbReference type="PANTHER" id="PTHR24251:SF53">
    <property type="entry name" value="BONE MORPHOGENETIC PROTEIN 1"/>
    <property type="match status" value="1"/>
</dbReference>
<dbReference type="InterPro" id="IPR000742">
    <property type="entry name" value="EGF"/>
</dbReference>
<dbReference type="STRING" id="333673.A0A3M0KD69"/>
<evidence type="ECO:0000313" key="21">
    <source>
        <dbReference type="Proteomes" id="UP000269221"/>
    </source>
</evidence>
<dbReference type="PROSITE" id="PS50175">
    <property type="entry name" value="ASP_PROT_RETROV"/>
    <property type="match status" value="1"/>
</dbReference>
<dbReference type="InterPro" id="IPR021109">
    <property type="entry name" value="Peptidase_aspartic_dom_sf"/>
</dbReference>
<evidence type="ECO:0000256" key="10">
    <source>
        <dbReference type="ARBA" id="ARBA00022837"/>
    </source>
</evidence>
<evidence type="ECO:0000313" key="20">
    <source>
        <dbReference type="EMBL" id="RMC11163.1"/>
    </source>
</evidence>
<keyword evidence="12" id="KW-1015">Disulfide bond</keyword>
<sequence>MDELMGQGPFHRIEAQHRLCPVRIGKLQNQREVGPRQDRRSSSCSADNQLVPATSGSLGLDLAAAVTVTLFNNSPHVVSTGVFGPIIVNGQPTGGLILGRSSGSVLGLFIEPGVVDADSKGEIFVIASTPHPPMKILKGQRIAQFVPLPQLTANILPRSKEPRGTGCLGSSGAITLPVIDLSTRPKRTCHLHYQGQTATLHKALLDTGADTCIVDLTKYPKMWPLLSSNTTVSGIGGIRLAQRSPLLTVEVDDKLAKAVFSLTPLPAEVDCILGRDVLTQLGFKCLFALFATVLFDVKMSMFAIKENGGSVESLSEQWLAEKGHDMIKLLVERPCKTQQIMLNFPSMDLFKCRLCWYDYVEVRDGYWRKAPLLGRFCGDKIPEPVISTDSRLWIEFRSSSNILGKGFFVVHEAICGGEIHKGAGQIQSPNYPDEYRPSKECIWKITVSEGFHIGITFQAFETEWHNACSYDYLEIRDGLTEQSPLIGHFCGYEKPEDIKSSSNKVWMKFASDATINKAGFAANFFKEMDECSLLDNGGCEQHCENTLGRYKCTCEPGYELTADKKSCEAACGGFITKLNGTITSPGWPKEYPTNKNCIWQVVAPAQYRISLQFEVFELEGNDVRNQSLHLRVKPLSPSSEMFYSMATELRNLFLSWQVCKYDYVEVRSELASDSKLHGKFCGSEKPEVITSYGSNLRLEFKSDNTVSKKGFEVHYFSDKDECSKDNGGCQHECINTFGSYTCQCRNGFMLHDNGHDCKEGKVLTPALRKAKTFNEFEIEQHQECAYDHLEMYDGPNSKSPILGHFCGSKKPDPIVASTNKMFLRFYSDASVQRRGFQAKHSTECGGLLKAEVQAKDLYSHAQFGDNNYPGQANCEWVIVAEDGYGGELIFQIFEIEEEADCGYDYMEIYDGYDSTAPRLGRFCGSGPLEEIYSSGDSIMIRFHTDDTINKKGFHARYISTKFQDALHMRK</sequence>
<evidence type="ECO:0000256" key="1">
    <source>
        <dbReference type="ARBA" id="ARBA00004398"/>
    </source>
</evidence>
<dbReference type="PANTHER" id="PTHR24251">
    <property type="entry name" value="OVOCHYMASE-RELATED"/>
    <property type="match status" value="1"/>
</dbReference>
<feature type="domain" description="Peptidase A2" evidence="19">
    <location>
        <begin position="201"/>
        <end position="277"/>
    </location>
</feature>
<dbReference type="FunFam" id="2.60.120.290:FF:000005">
    <property type="entry name" value="Procollagen C-endopeptidase enhancer 1"/>
    <property type="match status" value="1"/>
</dbReference>
<evidence type="ECO:0000259" key="17">
    <source>
        <dbReference type="PROSITE" id="PS01180"/>
    </source>
</evidence>
<evidence type="ECO:0000256" key="4">
    <source>
        <dbReference type="ARBA" id="ARBA00022670"/>
    </source>
</evidence>
<dbReference type="Pfam" id="PF14670">
    <property type="entry name" value="FXa_inhibition"/>
    <property type="match status" value="2"/>
</dbReference>
<keyword evidence="13" id="KW-0325">Glycoprotein</keyword>
<dbReference type="CDD" id="cd00041">
    <property type="entry name" value="CUB"/>
    <property type="match status" value="5"/>
</dbReference>
<dbReference type="CDD" id="cd00054">
    <property type="entry name" value="EGF_CA"/>
    <property type="match status" value="2"/>
</dbReference>
<dbReference type="InterPro" id="IPR000152">
    <property type="entry name" value="EGF-type_Asp/Asn_hydroxyl_site"/>
</dbReference>
<dbReference type="Gene3D" id="2.40.70.10">
    <property type="entry name" value="Acid Proteases"/>
    <property type="match status" value="1"/>
</dbReference>
<dbReference type="GO" id="GO:0008237">
    <property type="term" value="F:metallopeptidase activity"/>
    <property type="evidence" value="ECO:0007669"/>
    <property type="project" value="UniProtKB-KW"/>
</dbReference>
<evidence type="ECO:0000256" key="7">
    <source>
        <dbReference type="ARBA" id="ARBA00022737"/>
    </source>
</evidence>
<keyword evidence="3 15" id="KW-0245">EGF-like domain</keyword>
<dbReference type="Gene3D" id="2.70.40.10">
    <property type="match status" value="1"/>
</dbReference>
<dbReference type="GO" id="GO:0005509">
    <property type="term" value="F:calcium ion binding"/>
    <property type="evidence" value="ECO:0007669"/>
    <property type="project" value="InterPro"/>
</dbReference>
<evidence type="ECO:0000256" key="8">
    <source>
        <dbReference type="ARBA" id="ARBA00022801"/>
    </source>
</evidence>
<dbReference type="GO" id="GO:0004190">
    <property type="term" value="F:aspartic-type endopeptidase activity"/>
    <property type="evidence" value="ECO:0007669"/>
    <property type="project" value="InterPro"/>
</dbReference>
<dbReference type="SMART" id="SM00181">
    <property type="entry name" value="EGF"/>
    <property type="match status" value="2"/>
</dbReference>
<dbReference type="PROSITE" id="PS01186">
    <property type="entry name" value="EGF_2"/>
    <property type="match status" value="2"/>
</dbReference>
<comment type="subcellular location">
    <subcellularLocation>
        <location evidence="1">Cytoplasmic vesicle</location>
        <location evidence="1">Secretory vesicle</location>
    </subcellularLocation>
</comment>
<keyword evidence="11" id="KW-0482">Metalloprotease</keyword>
<feature type="domain" description="CUB" evidence="17">
    <location>
        <begin position="844"/>
        <end position="960"/>
    </location>
</feature>
<feature type="domain" description="CUB" evidence="17">
    <location>
        <begin position="729"/>
        <end position="843"/>
    </location>
</feature>
<dbReference type="InterPro" id="IPR018061">
    <property type="entry name" value="Retropepsins"/>
</dbReference>
<dbReference type="PROSITE" id="PS50026">
    <property type="entry name" value="EGF_3"/>
    <property type="match status" value="1"/>
</dbReference>
<reference evidence="20 21" key="1">
    <citation type="submission" date="2018-07" db="EMBL/GenBank/DDBJ databases">
        <title>A high quality draft genome assembly of the barn swallow (H. rustica rustica).</title>
        <authorList>
            <person name="Formenti G."/>
            <person name="Chiara M."/>
            <person name="Poveda L."/>
            <person name="Francoijs K.-J."/>
            <person name="Bonisoli-Alquati A."/>
            <person name="Canova L."/>
            <person name="Gianfranceschi L."/>
            <person name="Horner D.S."/>
            <person name="Saino N."/>
        </authorList>
    </citation>
    <scope>NUCLEOTIDE SEQUENCE [LARGE SCALE GENOMIC DNA]</scope>
    <source>
        <strain evidence="20">Chelidonia</strain>
        <tissue evidence="20">Blood</tissue>
    </source>
</reference>
<dbReference type="FunFam" id="2.10.25.10:FF:000022">
    <property type="entry name" value="Metalloendopeptidase"/>
    <property type="match status" value="1"/>
</dbReference>
<feature type="domain" description="CUB" evidence="17">
    <location>
        <begin position="571"/>
        <end position="718"/>
    </location>
</feature>
<dbReference type="InterPro" id="IPR001969">
    <property type="entry name" value="Aspartic_peptidase_AS"/>
</dbReference>
<dbReference type="PROSITE" id="PS00010">
    <property type="entry name" value="ASX_HYDROXYL"/>
    <property type="match status" value="2"/>
</dbReference>
<feature type="region of interest" description="Disordered" evidence="16">
    <location>
        <begin position="29"/>
        <end position="48"/>
    </location>
</feature>
<dbReference type="FunFam" id="2.10.25.10:FF:000240">
    <property type="entry name" value="Vitamin K-dependent protein S"/>
    <property type="match status" value="1"/>
</dbReference>
<evidence type="ECO:0000256" key="11">
    <source>
        <dbReference type="ARBA" id="ARBA00023049"/>
    </source>
</evidence>
<accession>A0A3M0KD69</accession>
<keyword evidence="2" id="KW-0217">Developmental protein</keyword>
<dbReference type="InterPro" id="IPR029054">
    <property type="entry name" value="dUTPase-like"/>
</dbReference>
<evidence type="ECO:0008006" key="22">
    <source>
        <dbReference type="Google" id="ProtNLM"/>
    </source>
</evidence>
<dbReference type="Gene3D" id="2.10.25.10">
    <property type="entry name" value="Laminin"/>
    <property type="match status" value="2"/>
</dbReference>
<keyword evidence="6" id="KW-0732">Signal</keyword>
<dbReference type="EMBL" id="QRBI01000109">
    <property type="protein sequence ID" value="RMC11163.1"/>
    <property type="molecule type" value="Genomic_DNA"/>
</dbReference>
<keyword evidence="9" id="KW-0862">Zinc</keyword>
<dbReference type="CDD" id="cd05482">
    <property type="entry name" value="HIV_retropepsin_like"/>
    <property type="match status" value="1"/>
</dbReference>
<dbReference type="Pfam" id="PF00431">
    <property type="entry name" value="CUB"/>
    <property type="match status" value="6"/>
</dbReference>
<dbReference type="PROSITE" id="PS01180">
    <property type="entry name" value="CUB"/>
    <property type="match status" value="5"/>
</dbReference>
<dbReference type="InterPro" id="IPR033704">
    <property type="entry name" value="dUTPase_trimeric"/>
</dbReference>
<evidence type="ECO:0000256" key="9">
    <source>
        <dbReference type="ARBA" id="ARBA00022833"/>
    </source>
</evidence>
<dbReference type="SMART" id="SM00042">
    <property type="entry name" value="CUB"/>
    <property type="match status" value="5"/>
</dbReference>
<evidence type="ECO:0000259" key="18">
    <source>
        <dbReference type="PROSITE" id="PS50026"/>
    </source>
</evidence>